<accession>A0A1X6PES4</accession>
<protein>
    <submittedName>
        <fullName evidence="2">Uncharacterized protein</fullName>
    </submittedName>
</protein>
<evidence type="ECO:0000256" key="1">
    <source>
        <dbReference type="SAM" id="MobiDB-lite"/>
    </source>
</evidence>
<evidence type="ECO:0000313" key="2">
    <source>
        <dbReference type="EMBL" id="OSX79340.1"/>
    </source>
</evidence>
<feature type="compositionally biased region" description="Basic residues" evidence="1">
    <location>
        <begin position="144"/>
        <end position="157"/>
    </location>
</feature>
<dbReference type="Proteomes" id="UP000218209">
    <property type="component" value="Unassembled WGS sequence"/>
</dbReference>
<dbReference type="AlphaFoldDB" id="A0A1X6PES4"/>
<sequence length="187" mass="18846">MLSGRGAQRVARRDPPGRDASAGGSVGGRQPAAGRARRGVLVSSPRRGGGGGGRMPGGGSPARRRGGRARAGGGAWRRPRGLGGPPEASMAGDTRASAPAGSASHQPSQPTAVGAKREAWRQRVGGGACAWRTRRQGGRGGGGGRRRRQGWRQRPCPRRAPSCSCRGGCGAWPATAPSPRHAGGGAT</sequence>
<keyword evidence="3" id="KW-1185">Reference proteome</keyword>
<evidence type="ECO:0000313" key="3">
    <source>
        <dbReference type="Proteomes" id="UP000218209"/>
    </source>
</evidence>
<feature type="region of interest" description="Disordered" evidence="1">
    <location>
        <begin position="1"/>
        <end position="187"/>
    </location>
</feature>
<reference evidence="2 3" key="1">
    <citation type="submission" date="2017-03" db="EMBL/GenBank/DDBJ databases">
        <title>WGS assembly of Porphyra umbilicalis.</title>
        <authorList>
            <person name="Brawley S.H."/>
            <person name="Blouin N.A."/>
            <person name="Ficko-Blean E."/>
            <person name="Wheeler G.L."/>
            <person name="Lohr M."/>
            <person name="Goodson H.V."/>
            <person name="Jenkins J.W."/>
            <person name="Blaby-Haas C.E."/>
            <person name="Helliwell K.E."/>
            <person name="Chan C."/>
            <person name="Marriage T."/>
            <person name="Bhattacharya D."/>
            <person name="Klein A.S."/>
            <person name="Badis Y."/>
            <person name="Brodie J."/>
            <person name="Cao Y."/>
            <person name="Collen J."/>
            <person name="Dittami S.M."/>
            <person name="Gachon C.M."/>
            <person name="Green B.R."/>
            <person name="Karpowicz S."/>
            <person name="Kim J.W."/>
            <person name="Kudahl U."/>
            <person name="Lin S."/>
            <person name="Michel G."/>
            <person name="Mittag M."/>
            <person name="Olson B.J."/>
            <person name="Pangilinan J."/>
            <person name="Peng Y."/>
            <person name="Qiu H."/>
            <person name="Shu S."/>
            <person name="Singer J.T."/>
            <person name="Smith A.G."/>
            <person name="Sprecher B.N."/>
            <person name="Wagner V."/>
            <person name="Wang W."/>
            <person name="Wang Z.-Y."/>
            <person name="Yan J."/>
            <person name="Yarish C."/>
            <person name="Zoeuner-Riek S."/>
            <person name="Zhuang Y."/>
            <person name="Zou Y."/>
            <person name="Lindquist E.A."/>
            <person name="Grimwood J."/>
            <person name="Barry K."/>
            <person name="Rokhsar D.S."/>
            <person name="Schmutz J."/>
            <person name="Stiller J.W."/>
            <person name="Grossman A.R."/>
            <person name="Prochnik S.E."/>
        </authorList>
    </citation>
    <scope>NUCLEOTIDE SEQUENCE [LARGE SCALE GENOMIC DNA]</scope>
    <source>
        <strain evidence="2">4086291</strain>
    </source>
</reference>
<organism evidence="2 3">
    <name type="scientific">Porphyra umbilicalis</name>
    <name type="common">Purple laver</name>
    <name type="synonym">Red alga</name>
    <dbReference type="NCBI Taxonomy" id="2786"/>
    <lineage>
        <taxon>Eukaryota</taxon>
        <taxon>Rhodophyta</taxon>
        <taxon>Bangiophyceae</taxon>
        <taxon>Bangiales</taxon>
        <taxon>Bangiaceae</taxon>
        <taxon>Porphyra</taxon>
    </lineage>
</organism>
<proteinExistence type="predicted"/>
<feature type="compositionally biased region" description="Gly residues" evidence="1">
    <location>
        <begin position="47"/>
        <end position="60"/>
    </location>
</feature>
<feature type="compositionally biased region" description="Low complexity" evidence="1">
    <location>
        <begin position="28"/>
        <end position="46"/>
    </location>
</feature>
<name>A0A1X6PES4_PORUM</name>
<dbReference type="EMBL" id="KV918793">
    <property type="protein sequence ID" value="OSX79340.1"/>
    <property type="molecule type" value="Genomic_DNA"/>
</dbReference>
<gene>
    <name evidence="2" type="ORF">BU14_0081s0019</name>
</gene>